<evidence type="ECO:0000313" key="4">
    <source>
        <dbReference type="RefSeq" id="XP_042564654.1"/>
    </source>
</evidence>
<dbReference type="Proteomes" id="UP000515152">
    <property type="component" value="Chromosome 9"/>
</dbReference>
<evidence type="ECO:0000313" key="3">
    <source>
        <dbReference type="Proteomes" id="UP000515152"/>
    </source>
</evidence>
<dbReference type="GO" id="GO:0005615">
    <property type="term" value="C:extracellular space"/>
    <property type="evidence" value="ECO:0007669"/>
    <property type="project" value="TreeGrafter"/>
</dbReference>
<dbReference type="InterPro" id="IPR011161">
    <property type="entry name" value="MHC_I-like_Ag-recog"/>
</dbReference>
<dbReference type="OrthoDB" id="8936120at2759"/>
<dbReference type="KEGG" id="char:116221744"/>
<reference evidence="4" key="1">
    <citation type="submission" date="2025-08" db="UniProtKB">
        <authorList>
            <consortium name="RefSeq"/>
        </authorList>
    </citation>
    <scope>IDENTIFICATION</scope>
</reference>
<dbReference type="InterPro" id="IPR050208">
    <property type="entry name" value="MHC_class-I_related"/>
</dbReference>
<evidence type="ECO:0000256" key="1">
    <source>
        <dbReference type="ARBA" id="ARBA00023180"/>
    </source>
</evidence>
<evidence type="ECO:0000259" key="2">
    <source>
        <dbReference type="Pfam" id="PF00129"/>
    </source>
</evidence>
<dbReference type="GeneID" id="116221744"/>
<dbReference type="RefSeq" id="XP_042564654.1">
    <property type="nucleotide sequence ID" value="XM_042708720.1"/>
</dbReference>
<keyword evidence="3" id="KW-1185">Reference proteome</keyword>
<gene>
    <name evidence="4" type="primary">LOC116221744</name>
</gene>
<dbReference type="AlphaFoldDB" id="A0A8M1KSM6"/>
<feature type="domain" description="MHC class I-like antigen recognition-like" evidence="2">
    <location>
        <begin position="37"/>
        <end position="201"/>
    </location>
</feature>
<dbReference type="PANTHER" id="PTHR16675">
    <property type="entry name" value="MHC CLASS I-RELATED"/>
    <property type="match status" value="1"/>
</dbReference>
<accession>A0A8M1KSM6</accession>
<proteinExistence type="predicted"/>
<dbReference type="Pfam" id="PF00129">
    <property type="entry name" value="MHC_I"/>
    <property type="match status" value="1"/>
</dbReference>
<dbReference type="PANTHER" id="PTHR16675:SF235">
    <property type="entry name" value="SHKT DOMAIN-CONTAINING PROTEIN"/>
    <property type="match status" value="1"/>
</dbReference>
<dbReference type="GO" id="GO:0009897">
    <property type="term" value="C:external side of plasma membrane"/>
    <property type="evidence" value="ECO:0007669"/>
    <property type="project" value="TreeGrafter"/>
</dbReference>
<protein>
    <submittedName>
        <fullName evidence="4">Major histocompatibility complex class I-related gene protein-like</fullName>
    </submittedName>
</protein>
<dbReference type="GO" id="GO:0006955">
    <property type="term" value="P:immune response"/>
    <property type="evidence" value="ECO:0007669"/>
    <property type="project" value="TreeGrafter"/>
</dbReference>
<name>A0A8M1KSM6_CLUHA</name>
<keyword evidence="1" id="KW-0325">Glycoprotein</keyword>
<organism evidence="3 4">
    <name type="scientific">Clupea harengus</name>
    <name type="common">Atlantic herring</name>
    <dbReference type="NCBI Taxonomy" id="7950"/>
    <lineage>
        <taxon>Eukaryota</taxon>
        <taxon>Metazoa</taxon>
        <taxon>Chordata</taxon>
        <taxon>Craniata</taxon>
        <taxon>Vertebrata</taxon>
        <taxon>Euteleostomi</taxon>
        <taxon>Actinopterygii</taxon>
        <taxon>Neopterygii</taxon>
        <taxon>Teleostei</taxon>
        <taxon>Clupei</taxon>
        <taxon>Clupeiformes</taxon>
        <taxon>Clupeoidei</taxon>
        <taxon>Clupeidae</taxon>
        <taxon>Clupea</taxon>
    </lineage>
</organism>
<sequence length="211" mass="24885">MQGSLLEMLDRIYHAFMVLTLFFQPHQAAIHSLHGRSLATQGTSYPKNIQVIMVDDIIVYQYNSATGESSVPKWLNHSEDVLLWREIRSTLRYNQFIMDTAVRLTSERFNQSQDHIYQVHGQCHLNTEDESISGRSLHAYEGKDFVSFDVTSRTWIAVASEAVFYKRKREENNEDLFRLVYHYEIQCIDWLKKLLHLSKEKRKEKGRRNSK</sequence>